<dbReference type="InterPro" id="IPR011356">
    <property type="entry name" value="Leucine_aapep/pepB"/>
</dbReference>
<feature type="active site" evidence="8">
    <location>
        <position position="279"/>
    </location>
</feature>
<dbReference type="Pfam" id="PF00883">
    <property type="entry name" value="Peptidase_M17"/>
    <property type="match status" value="1"/>
</dbReference>
<proteinExistence type="inferred from homology"/>
<evidence type="ECO:0000256" key="7">
    <source>
        <dbReference type="ARBA" id="ARBA00023211"/>
    </source>
</evidence>
<keyword evidence="5 8" id="KW-0645">Protease</keyword>
<dbReference type="EC" id="3.4.11.10" evidence="8"/>
<organism evidence="10 11">
    <name type="scientific">Mariprofundus erugo</name>
    <dbReference type="NCBI Taxonomy" id="2528639"/>
    <lineage>
        <taxon>Bacteria</taxon>
        <taxon>Pseudomonadati</taxon>
        <taxon>Pseudomonadota</taxon>
        <taxon>Candidatius Mariprofundia</taxon>
        <taxon>Mariprofundales</taxon>
        <taxon>Mariprofundaceae</taxon>
        <taxon>Mariprofundus</taxon>
    </lineage>
</organism>
<dbReference type="InterPro" id="IPR023042">
    <property type="entry name" value="Peptidase_M17_leu_NH2_pept"/>
</dbReference>
<comment type="function">
    <text evidence="8">Presumably involved in the processing and regular turnover of intracellular proteins. Catalyzes the removal of unsubstituted N-terminal amino acids from various peptides.</text>
</comment>
<dbReference type="SUPFAM" id="SSF53187">
    <property type="entry name" value="Zn-dependent exopeptidases"/>
    <property type="match status" value="1"/>
</dbReference>
<evidence type="ECO:0000256" key="2">
    <source>
        <dbReference type="ARBA" id="ARBA00000967"/>
    </source>
</evidence>
<dbReference type="NCBIfam" id="NF002083">
    <property type="entry name" value="PRK00913.3-5"/>
    <property type="match status" value="1"/>
</dbReference>
<dbReference type="PROSITE" id="PS00631">
    <property type="entry name" value="CYTOSOL_AP"/>
    <property type="match status" value="1"/>
</dbReference>
<dbReference type="Proteomes" id="UP000306585">
    <property type="component" value="Unassembled WGS sequence"/>
</dbReference>
<evidence type="ECO:0000313" key="11">
    <source>
        <dbReference type="Proteomes" id="UP000306585"/>
    </source>
</evidence>
<dbReference type="NCBIfam" id="NF002073">
    <property type="entry name" value="PRK00913.1-2"/>
    <property type="match status" value="1"/>
</dbReference>
<keyword evidence="7 8" id="KW-0464">Manganese</keyword>
<feature type="active site" evidence="8">
    <location>
        <position position="353"/>
    </location>
</feature>
<keyword evidence="8" id="KW-0963">Cytoplasm</keyword>
<feature type="binding site" evidence="8">
    <location>
        <position position="351"/>
    </location>
    <ligand>
        <name>Mn(2+)</name>
        <dbReference type="ChEBI" id="CHEBI:29035"/>
        <label>1</label>
    </ligand>
</feature>
<feature type="binding site" evidence="8">
    <location>
        <position position="351"/>
    </location>
    <ligand>
        <name>Mn(2+)</name>
        <dbReference type="ChEBI" id="CHEBI:29035"/>
        <label>2</label>
    </ligand>
</feature>
<comment type="subcellular location">
    <subcellularLocation>
        <location evidence="8">Cytoplasm</location>
    </subcellularLocation>
</comment>
<dbReference type="EMBL" id="VBRY01000014">
    <property type="protein sequence ID" value="TLS65635.1"/>
    <property type="molecule type" value="Genomic_DNA"/>
</dbReference>
<comment type="cofactor">
    <cofactor evidence="8">
        <name>Mn(2+)</name>
        <dbReference type="ChEBI" id="CHEBI:29035"/>
    </cofactor>
    <text evidence="8">Binds 2 manganese ions per subunit.</text>
</comment>
<evidence type="ECO:0000259" key="9">
    <source>
        <dbReference type="PROSITE" id="PS00631"/>
    </source>
</evidence>
<dbReference type="InterPro" id="IPR000819">
    <property type="entry name" value="Peptidase_M17_C"/>
</dbReference>
<dbReference type="Gene3D" id="3.40.630.10">
    <property type="entry name" value="Zn peptidases"/>
    <property type="match status" value="1"/>
</dbReference>
<dbReference type="CDD" id="cd00433">
    <property type="entry name" value="Peptidase_M17"/>
    <property type="match status" value="1"/>
</dbReference>
<sequence>MIDIHVKAGQAHKQRDDAVVLPLLDGRRLSESGRLLQQESGRELASFLRKFDLSGKFGESQVLYDVEGTLSARIVLLGVGDEKQLTLQKLRLLAAGIAKKMDGGGARDISLYLSELAVRGATIEEKVQAVAEGVWLGLYRFDKYQSKKENNKRQLRSVTIMIGSRKDLAGAEAAVVRARAAAAGTIFARDLGNEPGNVCTPQFLGEQAAALQHDRLNVTVMDKQAIEQAGFSGLLAVNQGSAKEPRFIVLEYRGGREDEAPVALVGKGLTFDAGGISIKPAAQMDEMKFDMCGAAAVLGIFRSVTALDLPVNLLGVIPATENLLGAAAYKPGDIITSYKGITIEVLNTDAEGRIILADALAYAAERKPAQIIDFATLTGACVIALGAHTTGLMGTDKGMKSALSASGEHTADRVWELPLYEEYQEQIKSDIADIKNTGGREGGAITAACFLSRFVDELPWVHLDIAGTAWNMKGSDLCARGATGAGVRLVLDYLLKRSCE</sequence>
<comment type="catalytic activity">
    <reaction evidence="1 8">
        <text>Release of an N-terminal amino acid, Xaa-|-Yaa-, in which Xaa is preferably Leu, but may be other amino acids including Pro although not Arg or Lys, and Yaa may be Pro. Amino acid amides and methyl esters are also readily hydrolyzed, but rates on arylamides are exceedingly low.</text>
        <dbReference type="EC" id="3.4.11.1"/>
    </reaction>
</comment>
<evidence type="ECO:0000313" key="10">
    <source>
        <dbReference type="EMBL" id="TLS65635.1"/>
    </source>
</evidence>
<dbReference type="InterPro" id="IPR043472">
    <property type="entry name" value="Macro_dom-like"/>
</dbReference>
<dbReference type="GO" id="GO:0006508">
    <property type="term" value="P:proteolysis"/>
    <property type="evidence" value="ECO:0007669"/>
    <property type="project" value="UniProtKB-KW"/>
</dbReference>
<keyword evidence="8" id="KW-0479">Metal-binding</keyword>
<dbReference type="PRINTS" id="PR00481">
    <property type="entry name" value="LAMNOPPTDASE"/>
</dbReference>
<dbReference type="AlphaFoldDB" id="A0A5R9GKA0"/>
<gene>
    <name evidence="8" type="primary">pepA</name>
    <name evidence="10" type="ORF">FEF65_12470</name>
</gene>
<feature type="binding site" evidence="8">
    <location>
        <position position="349"/>
    </location>
    <ligand>
        <name>Mn(2+)</name>
        <dbReference type="ChEBI" id="CHEBI:29035"/>
        <label>1</label>
    </ligand>
</feature>
<dbReference type="InterPro" id="IPR008283">
    <property type="entry name" value="Peptidase_M17_N"/>
</dbReference>
<dbReference type="HAMAP" id="MF_00181">
    <property type="entry name" value="Cytosol_peptidase_M17"/>
    <property type="match status" value="1"/>
</dbReference>
<feature type="domain" description="Cytosol aminopeptidase" evidence="9">
    <location>
        <begin position="347"/>
        <end position="354"/>
    </location>
</feature>
<dbReference type="NCBIfam" id="NF002077">
    <property type="entry name" value="PRK00913.2-4"/>
    <property type="match status" value="1"/>
</dbReference>
<comment type="similarity">
    <text evidence="3 8">Belongs to the peptidase M17 family.</text>
</comment>
<dbReference type="Pfam" id="PF02789">
    <property type="entry name" value="Peptidase_M17_N"/>
    <property type="match status" value="1"/>
</dbReference>
<accession>A0A5R9GKA0</accession>
<dbReference type="Gene3D" id="3.40.220.10">
    <property type="entry name" value="Leucine Aminopeptidase, subunit E, domain 1"/>
    <property type="match status" value="1"/>
</dbReference>
<protein>
    <recommendedName>
        <fullName evidence="8">Probable cytosol aminopeptidase</fullName>
        <ecNumber evidence="8">3.4.11.1</ecNumber>
    </recommendedName>
    <alternativeName>
        <fullName evidence="8">Leucine aminopeptidase</fullName>
        <shortName evidence="8">LAP</shortName>
        <ecNumber evidence="8">3.4.11.10</ecNumber>
    </alternativeName>
    <alternativeName>
        <fullName evidence="8">Leucyl aminopeptidase</fullName>
    </alternativeName>
</protein>
<feature type="binding site" evidence="8">
    <location>
        <position position="267"/>
    </location>
    <ligand>
        <name>Mn(2+)</name>
        <dbReference type="ChEBI" id="CHEBI:29035"/>
        <label>2</label>
    </ligand>
</feature>
<name>A0A5R9GKA0_9PROT</name>
<dbReference type="NCBIfam" id="NF002074">
    <property type="entry name" value="PRK00913.1-4"/>
    <property type="match status" value="1"/>
</dbReference>
<evidence type="ECO:0000256" key="5">
    <source>
        <dbReference type="ARBA" id="ARBA00022670"/>
    </source>
</evidence>
<dbReference type="SUPFAM" id="SSF52949">
    <property type="entry name" value="Macro domain-like"/>
    <property type="match status" value="1"/>
</dbReference>
<keyword evidence="6 8" id="KW-0378">Hydrolase</keyword>
<dbReference type="GO" id="GO:0070006">
    <property type="term" value="F:metalloaminopeptidase activity"/>
    <property type="evidence" value="ECO:0007669"/>
    <property type="project" value="InterPro"/>
</dbReference>
<dbReference type="PANTHER" id="PTHR11963">
    <property type="entry name" value="LEUCINE AMINOPEPTIDASE-RELATED"/>
    <property type="match status" value="1"/>
</dbReference>
<evidence type="ECO:0000256" key="4">
    <source>
        <dbReference type="ARBA" id="ARBA00022438"/>
    </source>
</evidence>
<keyword evidence="4 8" id="KW-0031">Aminopeptidase</keyword>
<dbReference type="RefSeq" id="WP_138240150.1">
    <property type="nucleotide sequence ID" value="NZ_VBRY01000014.1"/>
</dbReference>
<dbReference type="EC" id="3.4.11.1" evidence="8"/>
<evidence type="ECO:0000256" key="6">
    <source>
        <dbReference type="ARBA" id="ARBA00022801"/>
    </source>
</evidence>
<dbReference type="PANTHER" id="PTHR11963:SF23">
    <property type="entry name" value="CYTOSOL AMINOPEPTIDASE"/>
    <property type="match status" value="1"/>
</dbReference>
<comment type="caution">
    <text evidence="10">The sequence shown here is derived from an EMBL/GenBank/DDBJ whole genome shotgun (WGS) entry which is preliminary data.</text>
</comment>
<feature type="binding site" evidence="8">
    <location>
        <position position="290"/>
    </location>
    <ligand>
        <name>Mn(2+)</name>
        <dbReference type="ChEBI" id="CHEBI:29035"/>
        <label>2</label>
    </ligand>
</feature>
<evidence type="ECO:0000256" key="1">
    <source>
        <dbReference type="ARBA" id="ARBA00000135"/>
    </source>
</evidence>
<evidence type="ECO:0000256" key="3">
    <source>
        <dbReference type="ARBA" id="ARBA00009528"/>
    </source>
</evidence>
<dbReference type="GO" id="GO:0005737">
    <property type="term" value="C:cytoplasm"/>
    <property type="evidence" value="ECO:0007669"/>
    <property type="project" value="UniProtKB-SubCell"/>
</dbReference>
<keyword evidence="11" id="KW-1185">Reference proteome</keyword>
<reference evidence="10 11" key="1">
    <citation type="journal article" date="2019" name="Appl. Environ. Microbiol.">
        <title>Environmental Evidence and Genomic Insight of Iron-oxidizing Bacteria Preference Towards More Corrosion Resistant Stainless Steel at Higher Salinities.</title>
        <authorList>
            <person name="Garrison C.E."/>
            <person name="Price K.A."/>
            <person name="Field E.K."/>
        </authorList>
    </citation>
    <scope>NUCLEOTIDE SEQUENCE [LARGE SCALE GENOMIC DNA]</scope>
    <source>
        <strain evidence="10 11">P3</strain>
    </source>
</reference>
<dbReference type="OrthoDB" id="5287846at2"/>
<evidence type="ECO:0000256" key="8">
    <source>
        <dbReference type="HAMAP-Rule" id="MF_00181"/>
    </source>
</evidence>
<feature type="binding site" evidence="8">
    <location>
        <position position="272"/>
    </location>
    <ligand>
        <name>Mn(2+)</name>
        <dbReference type="ChEBI" id="CHEBI:29035"/>
        <label>2</label>
    </ligand>
</feature>
<comment type="catalytic activity">
    <reaction evidence="2 8">
        <text>Release of an N-terminal amino acid, preferentially leucine, but not glutamic or aspartic acids.</text>
        <dbReference type="EC" id="3.4.11.10"/>
    </reaction>
</comment>
<feature type="binding site" evidence="8">
    <location>
        <position position="272"/>
    </location>
    <ligand>
        <name>Mn(2+)</name>
        <dbReference type="ChEBI" id="CHEBI:29035"/>
        <label>1</label>
    </ligand>
</feature>
<dbReference type="GO" id="GO:0030145">
    <property type="term" value="F:manganese ion binding"/>
    <property type="evidence" value="ECO:0007669"/>
    <property type="project" value="UniProtKB-UniRule"/>
</dbReference>